<evidence type="ECO:0000313" key="1">
    <source>
        <dbReference type="EnsemblPlants" id="AET2Gv20817600.24"/>
    </source>
</evidence>
<dbReference type="Proteomes" id="UP000015105">
    <property type="component" value="Chromosome 2D"/>
</dbReference>
<reference evidence="1" key="5">
    <citation type="journal article" date="2021" name="G3 (Bethesda)">
        <title>Aegilops tauschii genome assembly Aet v5.0 features greater sequence contiguity and improved annotation.</title>
        <authorList>
            <person name="Wang L."/>
            <person name="Zhu T."/>
            <person name="Rodriguez J.C."/>
            <person name="Deal K.R."/>
            <person name="Dubcovsky J."/>
            <person name="McGuire P.E."/>
            <person name="Lux T."/>
            <person name="Spannagl M."/>
            <person name="Mayer K.F.X."/>
            <person name="Baldrich P."/>
            <person name="Meyers B.C."/>
            <person name="Huo N."/>
            <person name="Gu Y.Q."/>
            <person name="Zhou H."/>
            <person name="Devos K.M."/>
            <person name="Bennetzen J.L."/>
            <person name="Unver T."/>
            <person name="Budak H."/>
            <person name="Gulick P.J."/>
            <person name="Galiba G."/>
            <person name="Kalapos B."/>
            <person name="Nelson D.R."/>
            <person name="Li P."/>
            <person name="You F.M."/>
            <person name="Luo M.C."/>
            <person name="Dvorak J."/>
        </authorList>
    </citation>
    <scope>NUCLEOTIDE SEQUENCE [LARGE SCALE GENOMIC DNA]</scope>
    <source>
        <strain evidence="1">cv. AL8/78</strain>
    </source>
</reference>
<organism evidence="1 2">
    <name type="scientific">Aegilops tauschii subsp. strangulata</name>
    <name type="common">Goatgrass</name>
    <dbReference type="NCBI Taxonomy" id="200361"/>
    <lineage>
        <taxon>Eukaryota</taxon>
        <taxon>Viridiplantae</taxon>
        <taxon>Streptophyta</taxon>
        <taxon>Embryophyta</taxon>
        <taxon>Tracheophyta</taxon>
        <taxon>Spermatophyta</taxon>
        <taxon>Magnoliopsida</taxon>
        <taxon>Liliopsida</taxon>
        <taxon>Poales</taxon>
        <taxon>Poaceae</taxon>
        <taxon>BOP clade</taxon>
        <taxon>Pooideae</taxon>
        <taxon>Triticodae</taxon>
        <taxon>Triticeae</taxon>
        <taxon>Triticinae</taxon>
        <taxon>Aegilops</taxon>
    </lineage>
</organism>
<evidence type="ECO:0000313" key="2">
    <source>
        <dbReference type="Proteomes" id="UP000015105"/>
    </source>
</evidence>
<dbReference type="AlphaFoldDB" id="A0A453CE64"/>
<dbReference type="EnsemblPlants" id="AET2Gv20817600.24">
    <property type="protein sequence ID" value="AET2Gv20817600.24"/>
    <property type="gene ID" value="AET2Gv20817600"/>
</dbReference>
<reference evidence="1" key="3">
    <citation type="journal article" date="2017" name="Nature">
        <title>Genome sequence of the progenitor of the wheat D genome Aegilops tauschii.</title>
        <authorList>
            <person name="Luo M.C."/>
            <person name="Gu Y.Q."/>
            <person name="Puiu D."/>
            <person name="Wang H."/>
            <person name="Twardziok S.O."/>
            <person name="Deal K.R."/>
            <person name="Huo N."/>
            <person name="Zhu T."/>
            <person name="Wang L."/>
            <person name="Wang Y."/>
            <person name="McGuire P.E."/>
            <person name="Liu S."/>
            <person name="Long H."/>
            <person name="Ramasamy R.K."/>
            <person name="Rodriguez J.C."/>
            <person name="Van S.L."/>
            <person name="Yuan L."/>
            <person name="Wang Z."/>
            <person name="Xia Z."/>
            <person name="Xiao L."/>
            <person name="Anderson O.D."/>
            <person name="Ouyang S."/>
            <person name="Liang Y."/>
            <person name="Zimin A.V."/>
            <person name="Pertea G."/>
            <person name="Qi P."/>
            <person name="Bennetzen J.L."/>
            <person name="Dai X."/>
            <person name="Dawson M.W."/>
            <person name="Muller H.G."/>
            <person name="Kugler K."/>
            <person name="Rivarola-Duarte L."/>
            <person name="Spannagl M."/>
            <person name="Mayer K.F.X."/>
            <person name="Lu F.H."/>
            <person name="Bevan M.W."/>
            <person name="Leroy P."/>
            <person name="Li P."/>
            <person name="You F.M."/>
            <person name="Sun Q."/>
            <person name="Liu Z."/>
            <person name="Lyons E."/>
            <person name="Wicker T."/>
            <person name="Salzberg S.L."/>
            <person name="Devos K.M."/>
            <person name="Dvorak J."/>
        </authorList>
    </citation>
    <scope>NUCLEOTIDE SEQUENCE [LARGE SCALE GENOMIC DNA]</scope>
    <source>
        <strain evidence="1">cv. AL8/78</strain>
    </source>
</reference>
<reference evidence="1" key="4">
    <citation type="submission" date="2019-03" db="UniProtKB">
        <authorList>
            <consortium name="EnsemblPlants"/>
        </authorList>
    </citation>
    <scope>IDENTIFICATION</scope>
</reference>
<sequence>VLVCTQRPPVKISPLPCLLSCALPSPDPLLPYRRAAGSTQRPTRPSLPGARGTAAAAALRPSRIWCRSPASRAACRDSGSGADLCAATSPPPLSLSPMPPSLQGAGEIGAEDKKQRFGHGGLELLGRWRRPSWFVMEAAPPASWLRYVSAQRNEEWIHEAWRKRRCQPGHDARVCPSPLKPLELRDIDTGNKIVERFRTDEALETTNISSLLIRKDSRTKL</sequence>
<accession>A0A453CE64</accession>
<keyword evidence="2" id="KW-1185">Reference proteome</keyword>
<reference evidence="2" key="1">
    <citation type="journal article" date="2014" name="Science">
        <title>Ancient hybridizations among the ancestral genomes of bread wheat.</title>
        <authorList>
            <consortium name="International Wheat Genome Sequencing Consortium,"/>
            <person name="Marcussen T."/>
            <person name="Sandve S.R."/>
            <person name="Heier L."/>
            <person name="Spannagl M."/>
            <person name="Pfeifer M."/>
            <person name="Jakobsen K.S."/>
            <person name="Wulff B.B."/>
            <person name="Steuernagel B."/>
            <person name="Mayer K.F."/>
            <person name="Olsen O.A."/>
        </authorList>
    </citation>
    <scope>NUCLEOTIDE SEQUENCE [LARGE SCALE GENOMIC DNA]</scope>
    <source>
        <strain evidence="2">cv. AL8/78</strain>
    </source>
</reference>
<reference evidence="2" key="2">
    <citation type="journal article" date="2017" name="Nat. Plants">
        <title>The Aegilops tauschii genome reveals multiple impacts of transposons.</title>
        <authorList>
            <person name="Zhao G."/>
            <person name="Zou C."/>
            <person name="Li K."/>
            <person name="Wang K."/>
            <person name="Li T."/>
            <person name="Gao L."/>
            <person name="Zhang X."/>
            <person name="Wang H."/>
            <person name="Yang Z."/>
            <person name="Liu X."/>
            <person name="Jiang W."/>
            <person name="Mao L."/>
            <person name="Kong X."/>
            <person name="Jiao Y."/>
            <person name="Jia J."/>
        </authorList>
    </citation>
    <scope>NUCLEOTIDE SEQUENCE [LARGE SCALE GENOMIC DNA]</scope>
    <source>
        <strain evidence="2">cv. AL8/78</strain>
    </source>
</reference>
<dbReference type="Gramene" id="AET2Gv20817600.24">
    <property type="protein sequence ID" value="AET2Gv20817600.24"/>
    <property type="gene ID" value="AET2Gv20817600"/>
</dbReference>
<proteinExistence type="predicted"/>
<protein>
    <submittedName>
        <fullName evidence="1">Uncharacterized protein</fullName>
    </submittedName>
</protein>
<name>A0A453CE64_AEGTS</name>